<evidence type="ECO:0000313" key="5">
    <source>
        <dbReference type="EMBL" id="TDQ38274.1"/>
    </source>
</evidence>
<protein>
    <submittedName>
        <fullName evidence="5">L-rhamnose isomerase/sugar isomerase</fullName>
    </submittedName>
</protein>
<proteinExistence type="predicted"/>
<dbReference type="GO" id="GO:0008740">
    <property type="term" value="F:L-rhamnose isomerase activity"/>
    <property type="evidence" value="ECO:0007669"/>
    <property type="project" value="TreeGrafter"/>
</dbReference>
<gene>
    <name evidence="5" type="ORF">EV213_11012</name>
</gene>
<keyword evidence="1" id="KW-0479">Metal-binding</keyword>
<accession>A0A4R6U5G4</accession>
<dbReference type="InterPro" id="IPR036237">
    <property type="entry name" value="Xyl_isomerase-like_sf"/>
</dbReference>
<reference evidence="5 6" key="1">
    <citation type="submission" date="2019-03" db="EMBL/GenBank/DDBJ databases">
        <title>Genomic Encyclopedia of Type Strains, Phase IV (KMG-IV): sequencing the most valuable type-strain genomes for metagenomic binning, comparative biology and taxonomic classification.</title>
        <authorList>
            <person name="Goeker M."/>
        </authorList>
    </citation>
    <scope>NUCLEOTIDE SEQUENCE [LARGE SCALE GENOMIC DNA]</scope>
    <source>
        <strain evidence="5 6">DSM 28697</strain>
    </source>
</reference>
<dbReference type="PANTHER" id="PTHR30268">
    <property type="entry name" value="L-RHAMNOSE ISOMERASE"/>
    <property type="match status" value="1"/>
</dbReference>
<dbReference type="EMBL" id="SNYJ01000010">
    <property type="protein sequence ID" value="TDQ38274.1"/>
    <property type="molecule type" value="Genomic_DNA"/>
</dbReference>
<evidence type="ECO:0000256" key="2">
    <source>
        <dbReference type="ARBA" id="ARBA00023211"/>
    </source>
</evidence>
<dbReference type="SUPFAM" id="SSF51658">
    <property type="entry name" value="Xylose isomerase-like"/>
    <property type="match status" value="1"/>
</dbReference>
<name>A0A4R6U5G4_9BACI</name>
<dbReference type="PANTHER" id="PTHR30268:SF0">
    <property type="entry name" value="L-RHAMNOSE ISOMERASE"/>
    <property type="match status" value="1"/>
</dbReference>
<keyword evidence="3 5" id="KW-0413">Isomerase</keyword>
<dbReference type="Gene3D" id="3.20.20.150">
    <property type="entry name" value="Divalent-metal-dependent TIM barrel enzymes"/>
    <property type="match status" value="1"/>
</dbReference>
<dbReference type="GO" id="GO:0019301">
    <property type="term" value="P:rhamnose catabolic process"/>
    <property type="evidence" value="ECO:0007669"/>
    <property type="project" value="TreeGrafter"/>
</dbReference>
<organism evidence="5 6">
    <name type="scientific">Aureibacillus halotolerans</name>
    <dbReference type="NCBI Taxonomy" id="1508390"/>
    <lineage>
        <taxon>Bacteria</taxon>
        <taxon>Bacillati</taxon>
        <taxon>Bacillota</taxon>
        <taxon>Bacilli</taxon>
        <taxon>Bacillales</taxon>
        <taxon>Bacillaceae</taxon>
        <taxon>Aureibacillus</taxon>
    </lineage>
</organism>
<dbReference type="NCBIfam" id="TIGR02635">
    <property type="entry name" value="RhaI_grampos"/>
    <property type="match status" value="1"/>
</dbReference>
<dbReference type="InterPro" id="IPR013022">
    <property type="entry name" value="Xyl_isomerase-like_TIM-brl"/>
</dbReference>
<dbReference type="GO" id="GO:0046872">
    <property type="term" value="F:metal ion binding"/>
    <property type="evidence" value="ECO:0007669"/>
    <property type="project" value="UniProtKB-KW"/>
</dbReference>
<evidence type="ECO:0000256" key="1">
    <source>
        <dbReference type="ARBA" id="ARBA00022723"/>
    </source>
</evidence>
<evidence type="ECO:0000259" key="4">
    <source>
        <dbReference type="Pfam" id="PF01261"/>
    </source>
</evidence>
<dbReference type="Pfam" id="PF01261">
    <property type="entry name" value="AP_endonuc_2"/>
    <property type="match status" value="1"/>
</dbReference>
<dbReference type="OrthoDB" id="5174871at2"/>
<dbReference type="AlphaFoldDB" id="A0A4R6U5G4"/>
<evidence type="ECO:0000256" key="3">
    <source>
        <dbReference type="ARBA" id="ARBA00023235"/>
    </source>
</evidence>
<dbReference type="InterPro" id="IPR013457">
    <property type="entry name" value="Rhamnose_iso-rel"/>
</dbReference>
<sequence>MTNQFTRSDKAYQVFEEEQISRGIDIDQAVEQIKALQIETPSWGYGDSGTRFKVFQQEGVPRSPFEKIDDAAFVHELTGACSSVAIHIPWDHVDNFAELKDHAQAKGIGLGAVNPNLFQEDIYKFGSVTNTDPDVRKRAVDHLLECADIAKTIGSRDVSLWFADGSNYPGQVDFRQRKHWMYEGLKALYEALDENQRMLIEYKFFEPAFYHTDLADWGMAFNMANKLGGKAQVLVDTGHHAQGTNIEHIVAYLIDEEKLGGFHFNSRKYADDDLIAASLDPYELFLIFNQIQLASADTNPDVQKTAKDIAFMLDQSHNVEKKIPAVLRSIMNVQTQFAKSLLVNHQALAEKQVQQDVLGAEQVVREAYEFDVRPLLHRVREELGRPIDPYKAYEQSGYEANISSRGKGGMSW</sequence>
<evidence type="ECO:0000313" key="6">
    <source>
        <dbReference type="Proteomes" id="UP000295632"/>
    </source>
</evidence>
<keyword evidence="2" id="KW-0464">Manganese</keyword>
<dbReference type="GO" id="GO:0019324">
    <property type="term" value="P:L-lyxose metabolic process"/>
    <property type="evidence" value="ECO:0007669"/>
    <property type="project" value="TreeGrafter"/>
</dbReference>
<comment type="caution">
    <text evidence="5">The sequence shown here is derived from an EMBL/GenBank/DDBJ whole genome shotgun (WGS) entry which is preliminary data.</text>
</comment>
<dbReference type="RefSeq" id="WP_133580854.1">
    <property type="nucleotide sequence ID" value="NZ_SNYJ01000010.1"/>
</dbReference>
<feature type="domain" description="Xylose isomerase-like TIM barrel" evidence="4">
    <location>
        <begin position="94"/>
        <end position="272"/>
    </location>
</feature>
<keyword evidence="6" id="KW-1185">Reference proteome</keyword>
<dbReference type="Proteomes" id="UP000295632">
    <property type="component" value="Unassembled WGS sequence"/>
</dbReference>
<dbReference type="InterPro" id="IPR050337">
    <property type="entry name" value="L-rhamnose_isomerase"/>
</dbReference>